<evidence type="ECO:0000313" key="4">
    <source>
        <dbReference type="Proteomes" id="UP000838412"/>
    </source>
</evidence>
<dbReference type="Gene3D" id="1.10.533.10">
    <property type="entry name" value="Death Domain, Fas"/>
    <property type="match status" value="1"/>
</dbReference>
<evidence type="ECO:0000256" key="1">
    <source>
        <dbReference type="SAM" id="MobiDB-lite"/>
    </source>
</evidence>
<dbReference type="SUPFAM" id="SSF52540">
    <property type="entry name" value="P-loop containing nucleoside triphosphate hydrolases"/>
    <property type="match status" value="1"/>
</dbReference>
<dbReference type="InterPro" id="IPR049945">
    <property type="entry name" value="AAA_22"/>
</dbReference>
<dbReference type="PROSITE" id="PS50017">
    <property type="entry name" value="DEATH_DOMAIN"/>
    <property type="match status" value="1"/>
</dbReference>
<evidence type="ECO:0000259" key="2">
    <source>
        <dbReference type="PROSITE" id="PS50017"/>
    </source>
</evidence>
<dbReference type="SUPFAM" id="SSF47986">
    <property type="entry name" value="DEATH domain"/>
    <property type="match status" value="1"/>
</dbReference>
<dbReference type="Pfam" id="PF13401">
    <property type="entry name" value="AAA_22"/>
    <property type="match status" value="1"/>
</dbReference>
<feature type="region of interest" description="Disordered" evidence="1">
    <location>
        <begin position="1"/>
        <end position="29"/>
    </location>
</feature>
<dbReference type="CDD" id="cd01670">
    <property type="entry name" value="Death"/>
    <property type="match status" value="1"/>
</dbReference>
<dbReference type="PRINTS" id="PR00364">
    <property type="entry name" value="DISEASERSIST"/>
</dbReference>
<feature type="domain" description="Death" evidence="2">
    <location>
        <begin position="48"/>
        <end position="131"/>
    </location>
</feature>
<dbReference type="GO" id="GO:0016887">
    <property type="term" value="F:ATP hydrolysis activity"/>
    <property type="evidence" value="ECO:0007669"/>
    <property type="project" value="InterPro"/>
</dbReference>
<dbReference type="Pfam" id="PF00531">
    <property type="entry name" value="Death"/>
    <property type="match status" value="1"/>
</dbReference>
<sequence length="757" mass="88121">MAAGRHDVLQDMSQPSTRQKKRKREGDGDQLPVKKKALQNEGTLVKGVRKYFIFIKKRVSSDWKDLSVYLGLDQADINNIVSRNRDDTSCCMDVLEEWFKRNGDKATIEVLMKALSDAKLQSTVDGLKNNYPELRDADLPAHLYLSLEQQPPAGVQNVTDRILEVERTMFTPEVLRDPARYREVRKLFLQHKALLKRAISGSFILLLTFLRQTDVDRFYHNHYRVGEGTLSQQLSHILISDELQNKVKGAQLIVRLHVKPEDYVRVRERLGQENLIGDNDDERLEYILQLLESTEYFTREYFREDIDAYKVEVENEENLQQDHVTIDLVGRDDDVNALLDKINADQMEHVKVVSITGLGGVGKTTFAHHACARQEREEIFFDLREVTSVKNVHLKIMREFGYPLMDCEPEMVYTTIRRYREQEAVMILDHADGLLEKRETREEFLKTLANFEKQRNNQVQIFVTSRVHLISYELESPFTNLILSQLDVLREGGPELVRSLAGRDVISPDDAKVLADRCVNWPIAIKIVCSLLRDGTVKPGDMLNRLKTIQNITEIREYMLQAYHSLPRRLQHVLLQISVFAGSFTEEAAEKVLERDRKVGFLLWELKMRNLISVSPGGPLRYDMHDLLRTFLSSLRVNKNFRVGEIVEEAEYRYKMYYEARMRDISRTMEFDMQTALNEYEKDSANFTYLHLVLGETADVRERLWNQLPRSVKEAPSLSTFKNLCKTHLLTRQRHQAHRRHGPRLENTLAARSRMNQ</sequence>
<dbReference type="InterPro" id="IPR016729">
    <property type="entry name" value="FADD"/>
</dbReference>
<dbReference type="EMBL" id="OV696687">
    <property type="protein sequence ID" value="CAH1252521.1"/>
    <property type="molecule type" value="Genomic_DNA"/>
</dbReference>
<proteinExistence type="predicted"/>
<dbReference type="Proteomes" id="UP000838412">
    <property type="component" value="Chromosome 2"/>
</dbReference>
<name>A0A8J9ZDD8_BRALA</name>
<dbReference type="GO" id="GO:0007165">
    <property type="term" value="P:signal transduction"/>
    <property type="evidence" value="ECO:0007669"/>
    <property type="project" value="InterPro"/>
</dbReference>
<keyword evidence="4" id="KW-1185">Reference proteome</keyword>
<feature type="region of interest" description="Disordered" evidence="1">
    <location>
        <begin position="734"/>
        <end position="757"/>
    </location>
</feature>
<accession>A0A8J9ZDD8</accession>
<dbReference type="InterPro" id="IPR027417">
    <property type="entry name" value="P-loop_NTPase"/>
</dbReference>
<gene>
    <name evidence="3" type="primary">Hypp935</name>
    <name evidence="3" type="ORF">BLAG_LOCUS12586</name>
</gene>
<evidence type="ECO:0000313" key="3">
    <source>
        <dbReference type="EMBL" id="CAH1252521.1"/>
    </source>
</evidence>
<dbReference type="Gene3D" id="3.40.50.300">
    <property type="entry name" value="P-loop containing nucleotide triphosphate hydrolases"/>
    <property type="match status" value="1"/>
</dbReference>
<reference evidence="3" key="1">
    <citation type="submission" date="2022-01" db="EMBL/GenBank/DDBJ databases">
        <authorList>
            <person name="Braso-Vives M."/>
        </authorList>
    </citation>
    <scope>NUCLEOTIDE SEQUENCE</scope>
</reference>
<dbReference type="PANTHER" id="PTHR15077:SF9">
    <property type="entry name" value="C-TERMINAL OF ROC (COR) DOMAIN-CONTAINING PROTEIN"/>
    <property type="match status" value="1"/>
</dbReference>
<organism evidence="3 4">
    <name type="scientific">Branchiostoma lanceolatum</name>
    <name type="common">Common lancelet</name>
    <name type="synonym">Amphioxus lanceolatum</name>
    <dbReference type="NCBI Taxonomy" id="7740"/>
    <lineage>
        <taxon>Eukaryota</taxon>
        <taxon>Metazoa</taxon>
        <taxon>Chordata</taxon>
        <taxon>Cephalochordata</taxon>
        <taxon>Leptocardii</taxon>
        <taxon>Amphioxiformes</taxon>
        <taxon>Branchiostomatidae</taxon>
        <taxon>Branchiostoma</taxon>
    </lineage>
</organism>
<dbReference type="InterPro" id="IPR011029">
    <property type="entry name" value="DEATH-like_dom_sf"/>
</dbReference>
<dbReference type="InterPro" id="IPR000488">
    <property type="entry name" value="Death_dom"/>
</dbReference>
<dbReference type="PANTHER" id="PTHR15077">
    <property type="entry name" value="FAS-ASSOCIATING DEATH DOMAIN-CONTAINING PROTEIN FADD"/>
    <property type="match status" value="1"/>
</dbReference>
<dbReference type="OrthoDB" id="5958797at2759"/>
<protein>
    <submittedName>
        <fullName evidence="3">Hypp935 protein</fullName>
    </submittedName>
</protein>
<dbReference type="AlphaFoldDB" id="A0A8J9ZDD8"/>